<dbReference type="GO" id="GO:0004065">
    <property type="term" value="F:arylsulfatase activity"/>
    <property type="evidence" value="ECO:0007669"/>
    <property type="project" value="TreeGrafter"/>
</dbReference>
<protein>
    <submittedName>
        <fullName evidence="3">Arylsulfatase A or related enzyme</fullName>
    </submittedName>
</protein>
<dbReference type="Gene3D" id="3.40.720.10">
    <property type="entry name" value="Alkaline Phosphatase, subunit A"/>
    <property type="match status" value="1"/>
</dbReference>
<dbReference type="InterPro" id="IPR017850">
    <property type="entry name" value="Alkaline_phosphatase_core_sf"/>
</dbReference>
<dbReference type="RefSeq" id="WP_229113428.1">
    <property type="nucleotide sequence ID" value="NZ_CP064787.1"/>
</dbReference>
<reference evidence="3" key="1">
    <citation type="submission" date="2020-11" db="EMBL/GenBank/DDBJ databases">
        <title>Carbohydrate-dependent, anaerobic sulfur respiration: A novel catabolism in halophilic archaea.</title>
        <authorList>
            <person name="Sorokin D.Y."/>
            <person name="Messina E."/>
            <person name="Smedile F."/>
            <person name="La Cono V."/>
            <person name="Hallsworth J.E."/>
            <person name="Yakimov M.M."/>
        </authorList>
    </citation>
    <scope>NUCLEOTIDE SEQUENCE</scope>
    <source>
        <strain evidence="3">HSR12-1</strain>
    </source>
</reference>
<proteinExistence type="inferred from homology"/>
<dbReference type="Proteomes" id="UP000663525">
    <property type="component" value="Chromosome"/>
</dbReference>
<dbReference type="PANTHER" id="PTHR42693">
    <property type="entry name" value="ARYLSULFATASE FAMILY MEMBER"/>
    <property type="match status" value="1"/>
</dbReference>
<dbReference type="CDD" id="cd16148">
    <property type="entry name" value="sulfatase_like"/>
    <property type="match status" value="1"/>
</dbReference>
<dbReference type="InterPro" id="IPR050738">
    <property type="entry name" value="Sulfatase"/>
</dbReference>
<evidence type="ECO:0000256" key="1">
    <source>
        <dbReference type="ARBA" id="ARBA00008779"/>
    </source>
</evidence>
<dbReference type="InterPro" id="IPR000917">
    <property type="entry name" value="Sulfatase_N"/>
</dbReference>
<sequence length="480" mass="54619">MNHNVIVVVIDALRRDSVGIYGSKRGLTPNIDALGQNGTTFENAFACTNTTDPSVTSMHTGRDPETVVKHHGPFVTGEEKRRAESVPILPEQLQVNGYHTAVTGRTLGRWHQRGFDYYPEESLDRYQRRALGEYLERISPKIREFAGSLYDRYASATRSSSDAVDDFLEVTSDGPFYGFIHLMDTHVPYTHEAELVSKYLDRFDYPNADLAEFFRAHEDNGYVSETMREYSDEQDYEAGLARWFAKYDAAVRIADRKVGKLIQGLEDRGVLDETTVIITSDHGESLDEHGIYFDHHGLYEPEIRVPLVFRGPSIPDANRTEFVQLYDLAPTILSLTGTEATIDADGRSLVPLLGGEGDWEDREYIIAHESHAQSRRAIRTREYKFVEHVPEPVLERERGDSFECGYCNTTHGDKRELFDLRADPAETENIIADNRDIAAELEEALNDYFDGLETLSTDDSTVEYENEEELMDRLKDLGYR</sequence>
<dbReference type="Pfam" id="PF00884">
    <property type="entry name" value="Sulfatase"/>
    <property type="match status" value="1"/>
</dbReference>
<dbReference type="EMBL" id="CP064787">
    <property type="protein sequence ID" value="QSG06955.1"/>
    <property type="molecule type" value="Genomic_DNA"/>
</dbReference>
<name>A0A897N766_9EURY</name>
<feature type="domain" description="Sulfatase N-terminal" evidence="2">
    <location>
        <begin position="4"/>
        <end position="337"/>
    </location>
</feature>
<evidence type="ECO:0000313" key="4">
    <source>
        <dbReference type="Proteomes" id="UP000663525"/>
    </source>
</evidence>
<organism evidence="3 4">
    <name type="scientific">Halapricum desulfuricans</name>
    <dbReference type="NCBI Taxonomy" id="2841257"/>
    <lineage>
        <taxon>Archaea</taxon>
        <taxon>Methanobacteriati</taxon>
        <taxon>Methanobacteriota</taxon>
        <taxon>Stenosarchaea group</taxon>
        <taxon>Halobacteria</taxon>
        <taxon>Halobacteriales</taxon>
        <taxon>Haloarculaceae</taxon>
        <taxon>Halapricum</taxon>
    </lineage>
</organism>
<dbReference type="GeneID" id="68856182"/>
<accession>A0A897N766</accession>
<comment type="similarity">
    <text evidence="1">Belongs to the sulfatase family.</text>
</comment>
<dbReference type="AlphaFoldDB" id="A0A897N766"/>
<evidence type="ECO:0000313" key="3">
    <source>
        <dbReference type="EMBL" id="QSG06955.1"/>
    </source>
</evidence>
<gene>
    <name evidence="3" type="ORF">HSR121_2635</name>
</gene>
<dbReference type="SUPFAM" id="SSF53649">
    <property type="entry name" value="Alkaline phosphatase-like"/>
    <property type="match status" value="1"/>
</dbReference>
<evidence type="ECO:0000259" key="2">
    <source>
        <dbReference type="Pfam" id="PF00884"/>
    </source>
</evidence>
<dbReference type="PANTHER" id="PTHR42693:SF33">
    <property type="entry name" value="ARYLSULFATASE"/>
    <property type="match status" value="1"/>
</dbReference>